<organism evidence="1 2">
    <name type="scientific">Antarcticirhabdus aurantiaca</name>
    <dbReference type="NCBI Taxonomy" id="2606717"/>
    <lineage>
        <taxon>Bacteria</taxon>
        <taxon>Pseudomonadati</taxon>
        <taxon>Pseudomonadota</taxon>
        <taxon>Alphaproteobacteria</taxon>
        <taxon>Hyphomicrobiales</taxon>
        <taxon>Aurantimonadaceae</taxon>
        <taxon>Antarcticirhabdus</taxon>
    </lineage>
</organism>
<evidence type="ECO:0000313" key="1">
    <source>
        <dbReference type="EMBL" id="WAJ28504.1"/>
    </source>
</evidence>
<dbReference type="Proteomes" id="UP001163223">
    <property type="component" value="Chromosome"/>
</dbReference>
<gene>
    <name evidence="1" type="ORF">OXU80_27485</name>
</gene>
<keyword evidence="2" id="KW-1185">Reference proteome</keyword>
<sequence>MFEQLNGALALMQSGPKPLGPALAASAAVNDVASPLDALGLEELLSSAAPGDASVGIFRRALAIWDNEGEAIWTRTTLRNTAERRARIYEALLMAPSLRELCNERFPFHRLDAPSVIAADHERWYDEARRRSSDFYWTAYRRQLERQGWSEAGISALDESTTSVIERLSDPRRTQAYQAKGLVVGYVQSGKTANFTGVISKAADAGYKLIIVLAGTLDVLRSQTQRRIDKDLIGRELLDRDYVHDADWKRFLEHGAKPSSLGSFDWHRLTGPESDYRKLGRAVHSLAFVRSNTAKPFFDPDNLVDSPARIAIVKKNSKILERLLSDLRFLGRTRTGAPLDQIPTLIVDDESDQASINSNKPVTGPEEQERTATNRGIVELLRLLPRAQYVGYTATPFANVFVDPNNEEDIFPRDFLVSLPRPDGYMGVADFYDLNGSSSDESTRPNRRDYMRPLVGDDTAAENLPRALDSYVLSGALKLFREAARPDLTYRHHTMLAHASARVAEHDDLAESIRAVLQGAGYEAGRGPDRLAKLLETDFRPVSAIRSPDMPFPATFEEIAPFVGETLARLGEAREAVRILNNENQDQAPDFDKNPVWKILVGGTKLSRGYTVEGLTVSYYRRRAQTADTLMQMGRWFGFRHGYRDLVRLFIGTDEWLDRNGRRRIDLYEAFGAVCRDEELFREELKRYASMEEPRITPIQIPPLVPMHMLKPTAANKMYNARVTYRNFGGQLAESTFAPTDPKDVRSNQDLVEDIIGRTTVREMTLVGDAARGSGGLTVNAGILRPSDIVELIRGYIWFDRRERGRTPNPLYQQLEFLQQTGDRSPQIEDWVFMSPKFDSPRAHLSIAGADFHAVFRSRNGPRFTTYNDPVHRRFAEHVTGKIEMSRPNAALDELRRPGRGAMLFYPITDVKTGKVKPPFSPGLTFLFPKNTIRTPLTFGVVRPDRPSAAVVPAE</sequence>
<accession>A0ACD4NP21</accession>
<dbReference type="EMBL" id="CP113520">
    <property type="protein sequence ID" value="WAJ28504.1"/>
    <property type="molecule type" value="Genomic_DNA"/>
</dbReference>
<proteinExistence type="predicted"/>
<evidence type="ECO:0000313" key="2">
    <source>
        <dbReference type="Proteomes" id="UP001163223"/>
    </source>
</evidence>
<protein>
    <submittedName>
        <fullName evidence="1">Z1 domain-containing protein</fullName>
    </submittedName>
</protein>
<reference evidence="1" key="1">
    <citation type="submission" date="2022-11" db="EMBL/GenBank/DDBJ databases">
        <title>beta-Carotene-producing bacterium, Jeongeuplla avenae sp. nov., alleviates the salt stress of Arabidopsis seedlings.</title>
        <authorList>
            <person name="Jiang L."/>
            <person name="Lee J."/>
        </authorList>
    </citation>
    <scope>NUCLEOTIDE SEQUENCE</scope>
    <source>
        <strain evidence="1">DY_R2A_6</strain>
    </source>
</reference>
<name>A0ACD4NP21_9HYPH</name>